<keyword evidence="4 5" id="KW-0408">Iron</keyword>
<keyword evidence="2 5" id="KW-0479">Metal-binding</keyword>
<dbReference type="InterPro" id="IPR027443">
    <property type="entry name" value="IPNS-like_sf"/>
</dbReference>
<dbReference type="EMBL" id="ML742028">
    <property type="protein sequence ID" value="KAE8154528.1"/>
    <property type="molecule type" value="Genomic_DNA"/>
</dbReference>
<evidence type="ECO:0000313" key="7">
    <source>
        <dbReference type="EMBL" id="KAE8154528.1"/>
    </source>
</evidence>
<reference evidence="7 8" key="1">
    <citation type="submission" date="2019-04" db="EMBL/GenBank/DDBJ databases">
        <title>Friends and foes A comparative genomics study of 23 Aspergillus species from section Flavi.</title>
        <authorList>
            <consortium name="DOE Joint Genome Institute"/>
            <person name="Kjaerbolling I."/>
            <person name="Vesth T."/>
            <person name="Frisvad J.C."/>
            <person name="Nybo J.L."/>
            <person name="Theobald S."/>
            <person name="Kildgaard S."/>
            <person name="Isbrandt T."/>
            <person name="Kuo A."/>
            <person name="Sato A."/>
            <person name="Lyhne E.K."/>
            <person name="Kogle M.E."/>
            <person name="Wiebenga A."/>
            <person name="Kun R.S."/>
            <person name="Lubbers R.J."/>
            <person name="Makela M.R."/>
            <person name="Barry K."/>
            <person name="Chovatia M."/>
            <person name="Clum A."/>
            <person name="Daum C."/>
            <person name="Haridas S."/>
            <person name="He G."/>
            <person name="LaButti K."/>
            <person name="Lipzen A."/>
            <person name="Mondo S."/>
            <person name="Riley R."/>
            <person name="Salamov A."/>
            <person name="Simmons B.A."/>
            <person name="Magnuson J.K."/>
            <person name="Henrissat B."/>
            <person name="Mortensen U.H."/>
            <person name="Larsen T.O."/>
            <person name="Devries R.P."/>
            <person name="Grigoriev I.V."/>
            <person name="Machida M."/>
            <person name="Baker S.E."/>
            <person name="Andersen M.R."/>
        </authorList>
    </citation>
    <scope>NUCLEOTIDE SEQUENCE [LARGE SCALE GENOMIC DNA]</scope>
    <source>
        <strain evidence="7 8">IBT 18842</strain>
    </source>
</reference>
<dbReference type="PROSITE" id="PS51471">
    <property type="entry name" value="FE2OG_OXY"/>
    <property type="match status" value="1"/>
</dbReference>
<dbReference type="PANTHER" id="PTHR10209:SF881">
    <property type="entry name" value="FI07970P-RELATED"/>
    <property type="match status" value="1"/>
</dbReference>
<feature type="domain" description="Fe2OG dioxygenase" evidence="6">
    <location>
        <begin position="213"/>
        <end position="317"/>
    </location>
</feature>
<accession>A0A5N6U7C9</accession>
<dbReference type="PRINTS" id="PR00682">
    <property type="entry name" value="IPNSYNTHASE"/>
</dbReference>
<evidence type="ECO:0000256" key="1">
    <source>
        <dbReference type="ARBA" id="ARBA00008056"/>
    </source>
</evidence>
<protein>
    <submittedName>
        <fullName evidence="7">2OG-Fe(II) oxygenase superfamily protein</fullName>
    </submittedName>
</protein>
<dbReference type="Pfam" id="PF14226">
    <property type="entry name" value="DIOX_N"/>
    <property type="match status" value="1"/>
</dbReference>
<dbReference type="SUPFAM" id="SSF51197">
    <property type="entry name" value="Clavaminate synthase-like"/>
    <property type="match status" value="1"/>
</dbReference>
<dbReference type="Gene3D" id="2.60.120.330">
    <property type="entry name" value="B-lactam Antibiotic, Isopenicillin N Synthase, Chain"/>
    <property type="match status" value="1"/>
</dbReference>
<dbReference type="GO" id="GO:0046872">
    <property type="term" value="F:metal ion binding"/>
    <property type="evidence" value="ECO:0007669"/>
    <property type="project" value="UniProtKB-KW"/>
</dbReference>
<keyword evidence="8" id="KW-1185">Reference proteome</keyword>
<evidence type="ECO:0000256" key="2">
    <source>
        <dbReference type="ARBA" id="ARBA00022723"/>
    </source>
</evidence>
<dbReference type="InterPro" id="IPR026992">
    <property type="entry name" value="DIOX_N"/>
</dbReference>
<dbReference type="Proteomes" id="UP000325780">
    <property type="component" value="Unassembled WGS sequence"/>
</dbReference>
<dbReference type="GO" id="GO:0044283">
    <property type="term" value="P:small molecule biosynthetic process"/>
    <property type="evidence" value="ECO:0007669"/>
    <property type="project" value="UniProtKB-ARBA"/>
</dbReference>
<dbReference type="InterPro" id="IPR005123">
    <property type="entry name" value="Oxoglu/Fe-dep_dioxygenase_dom"/>
</dbReference>
<dbReference type="GO" id="GO:0016491">
    <property type="term" value="F:oxidoreductase activity"/>
    <property type="evidence" value="ECO:0007669"/>
    <property type="project" value="UniProtKB-KW"/>
</dbReference>
<keyword evidence="3 5" id="KW-0560">Oxidoreductase</keyword>
<evidence type="ECO:0000256" key="3">
    <source>
        <dbReference type="ARBA" id="ARBA00023002"/>
    </source>
</evidence>
<evidence type="ECO:0000259" key="6">
    <source>
        <dbReference type="PROSITE" id="PS51471"/>
    </source>
</evidence>
<dbReference type="Pfam" id="PF03171">
    <property type="entry name" value="2OG-FeII_Oxy"/>
    <property type="match status" value="1"/>
</dbReference>
<gene>
    <name evidence="7" type="ORF">BDV25DRAFT_171777</name>
</gene>
<dbReference type="OrthoDB" id="288590at2759"/>
<sequence>MATEAYTEIELLSATGSIFRRVSTAPPRLPTDEEIPIIDLSRIDGTPEEKNALAVKIKAASENTGFFYICNHGIPDAVIQTALAQGKTFFDQPLGEKRKLDYANSKVAAGYNGVKSTRVNPNETRDLKEAFSMRYDPRIDPTCTDAEEALKQRGEDLDDGDYIWEGTKHLPGFREATVSFWQNRLALSRKLVRIIALALGEEEDYFNEVITHPGADALYIHYPGTPDAVASTEVDVGIGSHTDIQCFTLLWQDNSGGLQVLSAQDEWLDARPIDGTLVVNIGDFLQRLSNNRFKSTVHRVYNRQHDSRYSMPFFFGFNPEAICKVVPSCVDDNHPPLYEPISCGEWHKVRLARSRIEKGGY</sequence>
<dbReference type="PANTHER" id="PTHR10209">
    <property type="entry name" value="OXIDOREDUCTASE, 2OG-FE II OXYGENASE FAMILY PROTEIN"/>
    <property type="match status" value="1"/>
</dbReference>
<comment type="similarity">
    <text evidence="1 5">Belongs to the iron/ascorbate-dependent oxidoreductase family.</text>
</comment>
<name>A0A5N6U7C9_ASPAV</name>
<evidence type="ECO:0000256" key="5">
    <source>
        <dbReference type="RuleBase" id="RU003682"/>
    </source>
</evidence>
<evidence type="ECO:0000256" key="4">
    <source>
        <dbReference type="ARBA" id="ARBA00023004"/>
    </source>
</evidence>
<dbReference type="InterPro" id="IPR044861">
    <property type="entry name" value="IPNS-like_FE2OG_OXY"/>
</dbReference>
<dbReference type="AlphaFoldDB" id="A0A5N6U7C9"/>
<proteinExistence type="inferred from homology"/>
<evidence type="ECO:0000313" key="8">
    <source>
        <dbReference type="Proteomes" id="UP000325780"/>
    </source>
</evidence>
<organism evidence="7 8">
    <name type="scientific">Aspergillus avenaceus</name>
    <dbReference type="NCBI Taxonomy" id="36643"/>
    <lineage>
        <taxon>Eukaryota</taxon>
        <taxon>Fungi</taxon>
        <taxon>Dikarya</taxon>
        <taxon>Ascomycota</taxon>
        <taxon>Pezizomycotina</taxon>
        <taxon>Eurotiomycetes</taxon>
        <taxon>Eurotiomycetidae</taxon>
        <taxon>Eurotiales</taxon>
        <taxon>Aspergillaceae</taxon>
        <taxon>Aspergillus</taxon>
        <taxon>Aspergillus subgen. Circumdati</taxon>
    </lineage>
</organism>